<reference evidence="4 5" key="1">
    <citation type="submission" date="2024-09" db="EMBL/GenBank/DDBJ databases">
        <title>Novel species of the genus Pelomonas and Roseateles isolated from streams.</title>
        <authorList>
            <person name="Lu H."/>
        </authorList>
    </citation>
    <scope>NUCLEOTIDE SEQUENCE [LARGE SCALE GENOMIC DNA]</scope>
    <source>
        <strain evidence="4 5">BYS96W</strain>
    </source>
</reference>
<name>A0ABW7G1V3_9BURK</name>
<evidence type="ECO:0000256" key="2">
    <source>
        <dbReference type="ARBA" id="ARBA00022971"/>
    </source>
</evidence>
<comment type="similarity">
    <text evidence="1">Belongs to the MobA/MobL family.</text>
</comment>
<evidence type="ECO:0000313" key="4">
    <source>
        <dbReference type="EMBL" id="MFG6455887.1"/>
    </source>
</evidence>
<keyword evidence="2" id="KW-0184">Conjugation</keyword>
<protein>
    <submittedName>
        <fullName evidence="4">MobA/MobL family protein</fullName>
    </submittedName>
</protein>
<dbReference type="Proteomes" id="UP001606305">
    <property type="component" value="Unassembled WGS sequence"/>
</dbReference>
<sequence>MSIKNGKKGKAASHSAYIAREGKFGRNGKADDLQLHQHGNLPSWANDQPGVFWNAADKFERANGTAYVELEFALPAELAPAQRSELVQEFAAKVCGNKPYEFAIHAPEAALGKVSQPHAHLMINNRVPDAIERPPELHFRRYNAVHPELGGCKKDSGGRHRGEMKALATSIRETFSEIQNQYLEKYGHADRVDHRSYRTRGIDKVPERHLGHARIKQMSEQAVGELLQKRQA</sequence>
<feature type="domain" description="MobA/MobL protein" evidence="3">
    <location>
        <begin position="23"/>
        <end position="215"/>
    </location>
</feature>
<accession>A0ABW7G1V3</accession>
<dbReference type="InterPro" id="IPR005053">
    <property type="entry name" value="MobA_MobL"/>
</dbReference>
<keyword evidence="5" id="KW-1185">Reference proteome</keyword>
<evidence type="ECO:0000259" key="3">
    <source>
        <dbReference type="Pfam" id="PF03389"/>
    </source>
</evidence>
<gene>
    <name evidence="4" type="ORF">ACG00X_03500</name>
</gene>
<evidence type="ECO:0000313" key="5">
    <source>
        <dbReference type="Proteomes" id="UP001606305"/>
    </source>
</evidence>
<dbReference type="EMBL" id="JBIGIA010000002">
    <property type="protein sequence ID" value="MFG6455887.1"/>
    <property type="molecule type" value="Genomic_DNA"/>
</dbReference>
<organism evidence="4 5">
    <name type="scientific">Pelomonas nitida</name>
    <dbReference type="NCBI Taxonomy" id="3299027"/>
    <lineage>
        <taxon>Bacteria</taxon>
        <taxon>Pseudomonadati</taxon>
        <taxon>Pseudomonadota</taxon>
        <taxon>Betaproteobacteria</taxon>
        <taxon>Burkholderiales</taxon>
        <taxon>Sphaerotilaceae</taxon>
        <taxon>Roseateles</taxon>
    </lineage>
</organism>
<dbReference type="Gene3D" id="3.30.930.30">
    <property type="match status" value="1"/>
</dbReference>
<evidence type="ECO:0000256" key="1">
    <source>
        <dbReference type="ARBA" id="ARBA00010873"/>
    </source>
</evidence>
<comment type="caution">
    <text evidence="4">The sequence shown here is derived from an EMBL/GenBank/DDBJ whole genome shotgun (WGS) entry which is preliminary data.</text>
</comment>
<dbReference type="RefSeq" id="WP_394486564.1">
    <property type="nucleotide sequence ID" value="NZ_JBIGIA010000002.1"/>
</dbReference>
<dbReference type="Pfam" id="PF03389">
    <property type="entry name" value="MobA_MobL"/>
    <property type="match status" value="1"/>
</dbReference>
<proteinExistence type="inferred from homology"/>